<proteinExistence type="predicted"/>
<organism evidence="1 2">
    <name type="scientific">Porphyromonas levii</name>
    <dbReference type="NCBI Taxonomy" id="28114"/>
    <lineage>
        <taxon>Bacteria</taxon>
        <taxon>Pseudomonadati</taxon>
        <taxon>Bacteroidota</taxon>
        <taxon>Bacteroidia</taxon>
        <taxon>Bacteroidales</taxon>
        <taxon>Porphyromonadaceae</taxon>
        <taxon>Porphyromonas</taxon>
    </lineage>
</organism>
<name>A0A4Y8WLY4_9PORP</name>
<reference evidence="1 2" key="1">
    <citation type="submission" date="2019-03" db="EMBL/GenBank/DDBJ databases">
        <title>Porphyromonas levii Isolated from the Uterus of Dairy Cows.</title>
        <authorList>
            <person name="Francis A.M."/>
        </authorList>
    </citation>
    <scope>NUCLEOTIDE SEQUENCE [LARGE SCALE GENOMIC DNA]</scope>
    <source>
        <strain evidence="1 2">AF5678</strain>
    </source>
</reference>
<accession>A0A4Y8WLY4</accession>
<dbReference type="Proteomes" id="UP000297225">
    <property type="component" value="Unassembled WGS sequence"/>
</dbReference>
<evidence type="ECO:0000313" key="1">
    <source>
        <dbReference type="EMBL" id="TFH94009.1"/>
    </source>
</evidence>
<evidence type="ECO:0000313" key="2">
    <source>
        <dbReference type="Proteomes" id="UP000297225"/>
    </source>
</evidence>
<gene>
    <name evidence="1" type="ORF">E4P47_09330</name>
</gene>
<dbReference type="AlphaFoldDB" id="A0A4Y8WLY4"/>
<keyword evidence="2" id="KW-1185">Reference proteome</keyword>
<protein>
    <submittedName>
        <fullName evidence="1">Uncharacterized protein</fullName>
    </submittedName>
</protein>
<comment type="caution">
    <text evidence="1">The sequence shown here is derived from an EMBL/GenBank/DDBJ whole genome shotgun (WGS) entry which is preliminary data.</text>
</comment>
<sequence length="178" mass="20600">MHKKQQDALKKRVAKGIVITQATETVKQTTNTFEELHKQLSNRFSTISTFATTGLTAWQLVTEIKDTLPLITRFAQCTKYLTNIYVINEYIKTIEQMKIEGQFLTSSIKRIPLLKADAKSIMELLLEIQSRVTNIRRSLHNCLFMVQGYVALQHMKHDNEVIDKARIATKIIKRYSEK</sequence>
<dbReference type="EMBL" id="SPNC01000220">
    <property type="protein sequence ID" value="TFH94009.1"/>
    <property type="molecule type" value="Genomic_DNA"/>
</dbReference>